<sequence length="207" mass="22266">MAESVRARVQPTQVLAGLVALAFLVLGIIGFAHTGVNDFAGHGHATLWGVFAINPLHNVVHLLFGVVGVLLALTSATARLYGWVLFAGYGLVLVWGLMLVGLTSTNPVSELGNPLNLNIADNWLHLGLAVLGLMIAIVPLRRKVVQTEPAPVQEPATDPVPAQQPQTVASTDERRADEDRTTTGTDERKPRGLHRLSRLRHRSTAPH</sequence>
<evidence type="ECO:0000256" key="1">
    <source>
        <dbReference type="SAM" id="MobiDB-lite"/>
    </source>
</evidence>
<dbReference type="Pfam" id="PF14325">
    <property type="entry name" value="DUF4383"/>
    <property type="match status" value="1"/>
</dbReference>
<organism evidence="3 4">
    <name type="scientific">Kibdelosporangium persicum</name>
    <dbReference type="NCBI Taxonomy" id="2698649"/>
    <lineage>
        <taxon>Bacteria</taxon>
        <taxon>Bacillati</taxon>
        <taxon>Actinomycetota</taxon>
        <taxon>Actinomycetes</taxon>
        <taxon>Pseudonocardiales</taxon>
        <taxon>Pseudonocardiaceae</taxon>
        <taxon>Kibdelosporangium</taxon>
    </lineage>
</organism>
<feature type="transmembrane region" description="Helical" evidence="2">
    <location>
        <begin position="45"/>
        <end position="73"/>
    </location>
</feature>
<evidence type="ECO:0000256" key="2">
    <source>
        <dbReference type="SAM" id="Phobius"/>
    </source>
</evidence>
<reference evidence="3 4" key="1">
    <citation type="submission" date="2020-01" db="EMBL/GenBank/DDBJ databases">
        <title>Kibdelosporangium persica a novel Actinomycetes from a hot desert in Iran.</title>
        <authorList>
            <person name="Safaei N."/>
            <person name="Zaburannyi N."/>
            <person name="Mueller R."/>
            <person name="Wink J."/>
        </authorList>
    </citation>
    <scope>NUCLEOTIDE SEQUENCE [LARGE SCALE GENOMIC DNA]</scope>
    <source>
        <strain evidence="3 4">4NS15</strain>
    </source>
</reference>
<feature type="compositionally biased region" description="Basic and acidic residues" evidence="1">
    <location>
        <begin position="171"/>
        <end position="190"/>
    </location>
</feature>
<feature type="transmembrane region" description="Helical" evidence="2">
    <location>
        <begin position="80"/>
        <end position="102"/>
    </location>
</feature>
<feature type="transmembrane region" description="Helical" evidence="2">
    <location>
        <begin position="122"/>
        <end position="140"/>
    </location>
</feature>
<feature type="transmembrane region" description="Helical" evidence="2">
    <location>
        <begin position="12"/>
        <end position="33"/>
    </location>
</feature>
<feature type="region of interest" description="Disordered" evidence="1">
    <location>
        <begin position="149"/>
        <end position="207"/>
    </location>
</feature>
<evidence type="ECO:0008006" key="5">
    <source>
        <dbReference type="Google" id="ProtNLM"/>
    </source>
</evidence>
<evidence type="ECO:0000313" key="4">
    <source>
        <dbReference type="Proteomes" id="UP000763557"/>
    </source>
</evidence>
<keyword evidence="2" id="KW-0812">Transmembrane</keyword>
<feature type="compositionally biased region" description="Basic residues" evidence="1">
    <location>
        <begin position="191"/>
        <end position="207"/>
    </location>
</feature>
<comment type="caution">
    <text evidence="3">The sequence shown here is derived from an EMBL/GenBank/DDBJ whole genome shotgun (WGS) entry which is preliminary data.</text>
</comment>
<gene>
    <name evidence="3" type="ORF">GC106_8320</name>
</gene>
<protein>
    <recommendedName>
        <fullName evidence="5">DUF4383 domain-containing protein</fullName>
    </recommendedName>
</protein>
<dbReference type="RefSeq" id="WP_173124483.1">
    <property type="nucleotide sequence ID" value="NZ_CBCSGW010000019.1"/>
</dbReference>
<keyword evidence="2" id="KW-1133">Transmembrane helix</keyword>
<dbReference type="Proteomes" id="UP000763557">
    <property type="component" value="Unassembled WGS sequence"/>
</dbReference>
<accession>A0ABX2EXZ1</accession>
<name>A0ABX2EXZ1_9PSEU</name>
<dbReference type="EMBL" id="JAAATY010000001">
    <property type="protein sequence ID" value="NRN63631.1"/>
    <property type="molecule type" value="Genomic_DNA"/>
</dbReference>
<keyword evidence="2" id="KW-0472">Membrane</keyword>
<keyword evidence="4" id="KW-1185">Reference proteome</keyword>
<proteinExistence type="predicted"/>
<evidence type="ECO:0000313" key="3">
    <source>
        <dbReference type="EMBL" id="NRN63631.1"/>
    </source>
</evidence>